<organism evidence="3 4">
    <name type="scientific">Luteimonas terrae</name>
    <dbReference type="NCBI Taxonomy" id="1530191"/>
    <lineage>
        <taxon>Bacteria</taxon>
        <taxon>Pseudomonadati</taxon>
        <taxon>Pseudomonadota</taxon>
        <taxon>Gammaproteobacteria</taxon>
        <taxon>Lysobacterales</taxon>
        <taxon>Lysobacteraceae</taxon>
        <taxon>Luteimonas</taxon>
    </lineage>
</organism>
<dbReference type="InterPro" id="IPR011992">
    <property type="entry name" value="EF-hand-dom_pair"/>
</dbReference>
<keyword evidence="1" id="KW-0732">Signal</keyword>
<accession>A0ABU1XTI0</accession>
<keyword evidence="4" id="KW-1185">Reference proteome</keyword>
<gene>
    <name evidence="3" type="ORF">J2W68_000771</name>
</gene>
<dbReference type="InterPro" id="IPR018247">
    <property type="entry name" value="EF_Hand_1_Ca_BS"/>
</dbReference>
<proteinExistence type="predicted"/>
<name>A0ABU1XTI0_9GAMM</name>
<evidence type="ECO:0000259" key="2">
    <source>
        <dbReference type="PROSITE" id="PS50222"/>
    </source>
</evidence>
<sequence>MFRSLCTTALLVPLLIVSTTASANPEVDRMFAEQDANRDGVIDQAEARAEAARVFQQLDTNRDAVLGIAELDPQIAKGSPGGAGFPPDIHVVLRQATMQLWDANGDGRITLAETQQAFVDGLLKADHDGDGKVTRTELIRMHQGVVAPAR</sequence>
<evidence type="ECO:0000313" key="3">
    <source>
        <dbReference type="EMBL" id="MDR7192063.1"/>
    </source>
</evidence>
<feature type="signal peptide" evidence="1">
    <location>
        <begin position="1"/>
        <end position="23"/>
    </location>
</feature>
<dbReference type="InterPro" id="IPR002048">
    <property type="entry name" value="EF_hand_dom"/>
</dbReference>
<dbReference type="EMBL" id="JAVDWO010000002">
    <property type="protein sequence ID" value="MDR7192063.1"/>
    <property type="molecule type" value="Genomic_DNA"/>
</dbReference>
<evidence type="ECO:0000313" key="4">
    <source>
        <dbReference type="Proteomes" id="UP001256588"/>
    </source>
</evidence>
<dbReference type="PROSITE" id="PS00018">
    <property type="entry name" value="EF_HAND_1"/>
    <property type="match status" value="1"/>
</dbReference>
<dbReference type="PROSITE" id="PS50222">
    <property type="entry name" value="EF_HAND_2"/>
    <property type="match status" value="1"/>
</dbReference>
<dbReference type="SUPFAM" id="SSF47473">
    <property type="entry name" value="EF-hand"/>
    <property type="match status" value="1"/>
</dbReference>
<dbReference type="Pfam" id="PF13202">
    <property type="entry name" value="EF-hand_5"/>
    <property type="match status" value="3"/>
</dbReference>
<dbReference type="Proteomes" id="UP001256588">
    <property type="component" value="Unassembled WGS sequence"/>
</dbReference>
<feature type="chain" id="PRO_5046628733" evidence="1">
    <location>
        <begin position="24"/>
        <end position="150"/>
    </location>
</feature>
<feature type="domain" description="EF-hand" evidence="2">
    <location>
        <begin position="113"/>
        <end position="148"/>
    </location>
</feature>
<evidence type="ECO:0000256" key="1">
    <source>
        <dbReference type="SAM" id="SignalP"/>
    </source>
</evidence>
<dbReference type="Gene3D" id="1.10.238.10">
    <property type="entry name" value="EF-hand"/>
    <property type="match status" value="2"/>
</dbReference>
<protein>
    <submittedName>
        <fullName evidence="3">Ca2+-binding EF-hand superfamily protein</fullName>
    </submittedName>
</protein>
<reference evidence="3 4" key="1">
    <citation type="submission" date="2023-07" db="EMBL/GenBank/DDBJ databases">
        <title>Sorghum-associated microbial communities from plants grown in Nebraska, USA.</title>
        <authorList>
            <person name="Schachtman D."/>
        </authorList>
    </citation>
    <scope>NUCLEOTIDE SEQUENCE [LARGE SCALE GENOMIC DNA]</scope>
    <source>
        <strain evidence="3 4">4099</strain>
    </source>
</reference>
<comment type="caution">
    <text evidence="3">The sequence shown here is derived from an EMBL/GenBank/DDBJ whole genome shotgun (WGS) entry which is preliminary data.</text>
</comment>
<dbReference type="RefSeq" id="WP_310232937.1">
    <property type="nucleotide sequence ID" value="NZ_JAVDWO010000002.1"/>
</dbReference>